<evidence type="ECO:0000313" key="8">
    <source>
        <dbReference type="Proteomes" id="UP000477849"/>
    </source>
</evidence>
<comment type="caution">
    <text evidence="7">The sequence shown here is derived from an EMBL/GenBank/DDBJ whole genome shotgun (WGS) entry which is preliminary data.</text>
</comment>
<keyword evidence="3 7" id="KW-0808">Transferase</keyword>
<dbReference type="GO" id="GO:0016747">
    <property type="term" value="F:acyltransferase activity, transferring groups other than amino-acyl groups"/>
    <property type="evidence" value="ECO:0007669"/>
    <property type="project" value="InterPro"/>
</dbReference>
<evidence type="ECO:0000313" key="7">
    <source>
        <dbReference type="EMBL" id="NGO66026.1"/>
    </source>
</evidence>
<dbReference type="SUPFAM" id="SSF55729">
    <property type="entry name" value="Acyl-CoA N-acyltransferases (Nat)"/>
    <property type="match status" value="1"/>
</dbReference>
<dbReference type="Pfam" id="PF00583">
    <property type="entry name" value="Acetyltransf_1"/>
    <property type="match status" value="1"/>
</dbReference>
<evidence type="ECO:0000256" key="5">
    <source>
        <dbReference type="ARBA" id="ARBA00049880"/>
    </source>
</evidence>
<dbReference type="PANTHER" id="PTHR36449:SF1">
    <property type="entry name" value="ACETYLTRANSFERASE"/>
    <property type="match status" value="1"/>
</dbReference>
<dbReference type="AlphaFoldDB" id="A0A6M1SH17"/>
<dbReference type="PANTHER" id="PTHR36449">
    <property type="entry name" value="ACETYLTRANSFERASE-RELATED"/>
    <property type="match status" value="1"/>
</dbReference>
<evidence type="ECO:0000256" key="3">
    <source>
        <dbReference type="ARBA" id="ARBA00022679"/>
    </source>
</evidence>
<dbReference type="Gene3D" id="3.40.630.30">
    <property type="match status" value="1"/>
</dbReference>
<evidence type="ECO:0000259" key="6">
    <source>
        <dbReference type="Pfam" id="PF00583"/>
    </source>
</evidence>
<protein>
    <submittedName>
        <fullName evidence="7">GNAT family N-acetyltransferase</fullName>
    </submittedName>
</protein>
<reference evidence="7 8" key="1">
    <citation type="submission" date="2020-02" db="EMBL/GenBank/DDBJ databases">
        <title>Genome sequence of the type strain CCBAU10050 of Rhizobium daejeonense.</title>
        <authorList>
            <person name="Gao J."/>
            <person name="Sun J."/>
        </authorList>
    </citation>
    <scope>NUCLEOTIDE SEQUENCE [LARGE SCALE GENOMIC DNA]</scope>
    <source>
        <strain evidence="7 8">CCBAU10050</strain>
    </source>
</reference>
<dbReference type="EMBL" id="JAAKZH010000008">
    <property type="protein sequence ID" value="NGO66026.1"/>
    <property type="molecule type" value="Genomic_DNA"/>
</dbReference>
<evidence type="ECO:0000256" key="2">
    <source>
        <dbReference type="ARBA" id="ARBA00022649"/>
    </source>
</evidence>
<dbReference type="InterPro" id="IPR000182">
    <property type="entry name" value="GNAT_dom"/>
</dbReference>
<accession>A0A6M1SH17</accession>
<dbReference type="InterPro" id="IPR016181">
    <property type="entry name" value="Acyl_CoA_acyltransferase"/>
</dbReference>
<comment type="catalytic activity">
    <reaction evidence="5">
        <text>glycyl-tRNA(Gly) + acetyl-CoA = N-acetylglycyl-tRNA(Gly) + CoA + H(+)</text>
        <dbReference type="Rhea" id="RHEA:81867"/>
        <dbReference type="Rhea" id="RHEA-COMP:9683"/>
        <dbReference type="Rhea" id="RHEA-COMP:19766"/>
        <dbReference type="ChEBI" id="CHEBI:15378"/>
        <dbReference type="ChEBI" id="CHEBI:57287"/>
        <dbReference type="ChEBI" id="CHEBI:57288"/>
        <dbReference type="ChEBI" id="CHEBI:78522"/>
        <dbReference type="ChEBI" id="CHEBI:232036"/>
    </reaction>
</comment>
<feature type="domain" description="N-acetyltransferase" evidence="6">
    <location>
        <begin position="32"/>
        <end position="145"/>
    </location>
</feature>
<evidence type="ECO:0000256" key="1">
    <source>
        <dbReference type="ARBA" id="ARBA00022491"/>
    </source>
</evidence>
<organism evidence="7 8">
    <name type="scientific">Rhizobium daejeonense</name>
    <dbReference type="NCBI Taxonomy" id="240521"/>
    <lineage>
        <taxon>Bacteria</taxon>
        <taxon>Pseudomonadati</taxon>
        <taxon>Pseudomonadota</taxon>
        <taxon>Alphaproteobacteria</taxon>
        <taxon>Hyphomicrobiales</taxon>
        <taxon>Rhizobiaceae</taxon>
        <taxon>Rhizobium/Agrobacterium group</taxon>
        <taxon>Rhizobium</taxon>
    </lineage>
</organism>
<sequence length="174" mass="18808">MTAWHEEAIGKHHDRKNFDCGDPELNHFLQKYAPQSHDHGGSKTFLAVRDDASKQILGFCSLTPPSIDPGKVPVAVRKGLGQHEVPGFRLTRLGVDRPQQGKGMGGQLMLAAGKRCLRAASEVGGVVLAIDAKNDRVAEWYRTYGAIRLVDSPLSLVIPLATIPEALKAAGHTL</sequence>
<dbReference type="RefSeq" id="WP_163897145.1">
    <property type="nucleotide sequence ID" value="NZ_CP048424.1"/>
</dbReference>
<keyword evidence="4" id="KW-0012">Acyltransferase</keyword>
<gene>
    <name evidence="7" type="ORF">G6N76_20415</name>
</gene>
<keyword evidence="2" id="KW-1277">Toxin-antitoxin system</keyword>
<name>A0A6M1SH17_9HYPH</name>
<evidence type="ECO:0000256" key="4">
    <source>
        <dbReference type="ARBA" id="ARBA00023315"/>
    </source>
</evidence>
<dbReference type="Proteomes" id="UP000477849">
    <property type="component" value="Unassembled WGS sequence"/>
</dbReference>
<proteinExistence type="predicted"/>
<keyword evidence="8" id="KW-1185">Reference proteome</keyword>
<keyword evidence="1" id="KW-0678">Repressor</keyword>